<evidence type="ECO:0000313" key="1">
    <source>
        <dbReference type="EMBL" id="JAD63432.1"/>
    </source>
</evidence>
<dbReference type="AlphaFoldDB" id="A0A0A9BVY7"/>
<name>A0A0A9BVY7_ARUDO</name>
<proteinExistence type="predicted"/>
<protein>
    <submittedName>
        <fullName evidence="1">Uncharacterized protein</fullName>
    </submittedName>
</protein>
<reference evidence="1" key="2">
    <citation type="journal article" date="2015" name="Data Brief">
        <title>Shoot transcriptome of the giant reed, Arundo donax.</title>
        <authorList>
            <person name="Barrero R.A."/>
            <person name="Guerrero F.D."/>
            <person name="Moolhuijzen P."/>
            <person name="Goolsby J.A."/>
            <person name="Tidwell J."/>
            <person name="Bellgard S.E."/>
            <person name="Bellgard M.I."/>
        </authorList>
    </citation>
    <scope>NUCLEOTIDE SEQUENCE</scope>
    <source>
        <tissue evidence="1">Shoot tissue taken approximately 20 cm above the soil surface</tissue>
    </source>
</reference>
<accession>A0A0A9BVY7</accession>
<organism evidence="1">
    <name type="scientific">Arundo donax</name>
    <name type="common">Giant reed</name>
    <name type="synonym">Donax arundinaceus</name>
    <dbReference type="NCBI Taxonomy" id="35708"/>
    <lineage>
        <taxon>Eukaryota</taxon>
        <taxon>Viridiplantae</taxon>
        <taxon>Streptophyta</taxon>
        <taxon>Embryophyta</taxon>
        <taxon>Tracheophyta</taxon>
        <taxon>Spermatophyta</taxon>
        <taxon>Magnoliopsida</taxon>
        <taxon>Liliopsida</taxon>
        <taxon>Poales</taxon>
        <taxon>Poaceae</taxon>
        <taxon>PACMAD clade</taxon>
        <taxon>Arundinoideae</taxon>
        <taxon>Arundineae</taxon>
        <taxon>Arundo</taxon>
    </lineage>
</organism>
<reference evidence="1" key="1">
    <citation type="submission" date="2014-09" db="EMBL/GenBank/DDBJ databases">
        <authorList>
            <person name="Magalhaes I.L.F."/>
            <person name="Oliveira U."/>
            <person name="Santos F.R."/>
            <person name="Vidigal T.H.D.A."/>
            <person name="Brescovit A.D."/>
            <person name="Santos A.J."/>
        </authorList>
    </citation>
    <scope>NUCLEOTIDE SEQUENCE</scope>
    <source>
        <tissue evidence="1">Shoot tissue taken approximately 20 cm above the soil surface</tissue>
    </source>
</reference>
<sequence>MNCNHNLFTTYGFVGAPNHIYSRGDLVSNGRLIRLRPAFSVFLGFYDKPTYWQFMPAQITSHAIHIAIAESDKFTSDPGPTRITGP</sequence>
<dbReference type="EMBL" id="GBRH01234463">
    <property type="protein sequence ID" value="JAD63432.1"/>
    <property type="molecule type" value="Transcribed_RNA"/>
</dbReference>